<keyword evidence="1" id="KW-0812">Transmembrane</keyword>
<evidence type="ECO:0000313" key="2">
    <source>
        <dbReference type="EMBL" id="PHP65571.1"/>
    </source>
</evidence>
<reference evidence="2 3" key="1">
    <citation type="submission" date="2017-10" db="EMBL/GenBank/DDBJ databases">
        <title>Sedimentibacterium mangrovi gen. nov., sp. nov., a novel member of family Phyllobacteriacea isolated from mangrove sediment.</title>
        <authorList>
            <person name="Liao H."/>
            <person name="Tian Y."/>
        </authorList>
    </citation>
    <scope>NUCLEOTIDE SEQUENCE [LARGE SCALE GENOMIC DNA]</scope>
    <source>
        <strain evidence="2 3">X9-2-2</strain>
    </source>
</reference>
<accession>A0A2G1QJE6</accession>
<feature type="transmembrane region" description="Helical" evidence="1">
    <location>
        <begin position="6"/>
        <end position="26"/>
    </location>
</feature>
<dbReference type="Proteomes" id="UP000221168">
    <property type="component" value="Unassembled WGS sequence"/>
</dbReference>
<gene>
    <name evidence="2" type="ORF">CSC94_18435</name>
</gene>
<sequence>MIGTVAVTVFFATEALAGAFAMVWAFSGLMHLAPTPTLFLYGLAITASLAATAKVAMLAWDAETDPMNNQENS</sequence>
<evidence type="ECO:0000313" key="3">
    <source>
        <dbReference type="Proteomes" id="UP000221168"/>
    </source>
</evidence>
<protein>
    <submittedName>
        <fullName evidence="2">Uncharacterized protein</fullName>
    </submittedName>
</protein>
<dbReference type="EMBL" id="PDVP01000014">
    <property type="protein sequence ID" value="PHP65571.1"/>
    <property type="molecule type" value="Genomic_DNA"/>
</dbReference>
<feature type="transmembrane region" description="Helical" evidence="1">
    <location>
        <begin position="38"/>
        <end position="60"/>
    </location>
</feature>
<comment type="caution">
    <text evidence="2">The sequence shown here is derived from an EMBL/GenBank/DDBJ whole genome shotgun (WGS) entry which is preliminary data.</text>
</comment>
<proteinExistence type="predicted"/>
<keyword evidence="1" id="KW-0472">Membrane</keyword>
<evidence type="ECO:0000256" key="1">
    <source>
        <dbReference type="SAM" id="Phobius"/>
    </source>
</evidence>
<keyword evidence="3" id="KW-1185">Reference proteome</keyword>
<name>A0A2G1QJE6_9HYPH</name>
<keyword evidence="1" id="KW-1133">Transmembrane helix</keyword>
<dbReference type="AlphaFoldDB" id="A0A2G1QJE6"/>
<organism evidence="2 3">
    <name type="scientific">Zhengella mangrovi</name>
    <dbReference type="NCBI Taxonomy" id="1982044"/>
    <lineage>
        <taxon>Bacteria</taxon>
        <taxon>Pseudomonadati</taxon>
        <taxon>Pseudomonadota</taxon>
        <taxon>Alphaproteobacteria</taxon>
        <taxon>Hyphomicrobiales</taxon>
        <taxon>Notoacmeibacteraceae</taxon>
        <taxon>Zhengella</taxon>
    </lineage>
</organism>